<proteinExistence type="inferred from homology"/>
<organism evidence="9">
    <name type="scientific">Streptomyces sp. SID12501</name>
    <dbReference type="NCBI Taxonomy" id="2706042"/>
    <lineage>
        <taxon>Bacteria</taxon>
        <taxon>Bacillati</taxon>
        <taxon>Actinomycetota</taxon>
        <taxon>Actinomycetes</taxon>
        <taxon>Kitasatosporales</taxon>
        <taxon>Streptomycetaceae</taxon>
        <taxon>Streptomyces</taxon>
    </lineage>
</organism>
<evidence type="ECO:0000256" key="2">
    <source>
        <dbReference type="ARBA" id="ARBA00022643"/>
    </source>
</evidence>
<dbReference type="Gene3D" id="3.20.20.30">
    <property type="entry name" value="Luciferase-like domain"/>
    <property type="match status" value="1"/>
</dbReference>
<feature type="compositionally biased region" description="Low complexity" evidence="7">
    <location>
        <begin position="397"/>
        <end position="424"/>
    </location>
</feature>
<dbReference type="InterPro" id="IPR051260">
    <property type="entry name" value="Diverse_substr_monoxygenases"/>
</dbReference>
<evidence type="ECO:0000256" key="5">
    <source>
        <dbReference type="ARBA" id="ARBA00033748"/>
    </source>
</evidence>
<feature type="binding site" evidence="6">
    <location>
        <position position="59"/>
    </location>
    <ligand>
        <name>FMN</name>
        <dbReference type="ChEBI" id="CHEBI:58210"/>
    </ligand>
</feature>
<sequence>MSSSPSLLHLAVALDGAGWHPAAWREPVARPGELFTARYWAGLVAEAERGLLDFVTVEDGLGLQSSHLTEPDGRTDQVRGRLDAVLIAARVAPLTRHIGVVPSVVATHTEPFHLSKAIATLDYVSAGRAGLRVQISARQNEAAHFGRRPIPHIDLLNDPRAWESVAALFDEAVDYVEVVRRLWDSWEDDAEIRDTATGRFIDRDKLHYVDFESPHFSVKGPSITPRPPQGQPIVTALAHATIPYRLVARSADVGYVTPHDTAQARAIVEEIRTEQAAAGRAGELLHVFGDLVVFLDDTQAQASARRERLDGLAGYAYTSDARIFAGTPVQLADLLAELAAAGLSGFRLRPAVAGHDLPAITQKLVPELQRRGLFRQAYEADTLRGLLGLSRPANRYATTSTPPANTATAPANTATAPASAAVSV</sequence>
<keyword evidence="2 6" id="KW-0288">FMN</keyword>
<dbReference type="SUPFAM" id="SSF51679">
    <property type="entry name" value="Bacterial luciferase-like"/>
    <property type="match status" value="1"/>
</dbReference>
<dbReference type="RefSeq" id="WP_164313480.1">
    <property type="nucleotide sequence ID" value="NZ_JAAGLU010000006.1"/>
</dbReference>
<comment type="caution">
    <text evidence="9">The sequence shown here is derived from an EMBL/GenBank/DDBJ whole genome shotgun (WGS) entry which is preliminary data.</text>
</comment>
<evidence type="ECO:0000259" key="8">
    <source>
        <dbReference type="Pfam" id="PF00296"/>
    </source>
</evidence>
<evidence type="ECO:0000256" key="4">
    <source>
        <dbReference type="ARBA" id="ARBA00023033"/>
    </source>
</evidence>
<evidence type="ECO:0000256" key="6">
    <source>
        <dbReference type="PIRSR" id="PIRSR000337-1"/>
    </source>
</evidence>
<keyword evidence="3" id="KW-0560">Oxidoreductase</keyword>
<evidence type="ECO:0000256" key="7">
    <source>
        <dbReference type="SAM" id="MobiDB-lite"/>
    </source>
</evidence>
<protein>
    <submittedName>
        <fullName evidence="9">LLM class flavin-dependent oxidoreductase</fullName>
    </submittedName>
</protein>
<evidence type="ECO:0000256" key="3">
    <source>
        <dbReference type="ARBA" id="ARBA00023002"/>
    </source>
</evidence>
<dbReference type="InterPro" id="IPR016215">
    <property type="entry name" value="NTA_MOA"/>
</dbReference>
<reference evidence="9" key="1">
    <citation type="submission" date="2020-01" db="EMBL/GenBank/DDBJ databases">
        <title>Insect and environment-associated Actinomycetes.</title>
        <authorList>
            <person name="Currrie C."/>
            <person name="Chevrette M."/>
            <person name="Carlson C."/>
            <person name="Stubbendieck R."/>
            <person name="Wendt-Pienkowski E."/>
        </authorList>
    </citation>
    <scope>NUCLEOTIDE SEQUENCE</scope>
    <source>
        <strain evidence="9">SID12501</strain>
    </source>
</reference>
<comment type="similarity">
    <text evidence="5">Belongs to the NtaA/SnaA/DszA monooxygenase family.</text>
</comment>
<dbReference type="GO" id="GO:0004497">
    <property type="term" value="F:monooxygenase activity"/>
    <property type="evidence" value="ECO:0007669"/>
    <property type="project" value="UniProtKB-KW"/>
</dbReference>
<dbReference type="GO" id="GO:0016705">
    <property type="term" value="F:oxidoreductase activity, acting on paired donors, with incorporation or reduction of molecular oxygen"/>
    <property type="evidence" value="ECO:0007669"/>
    <property type="project" value="InterPro"/>
</dbReference>
<dbReference type="InterPro" id="IPR036661">
    <property type="entry name" value="Luciferase-like_sf"/>
</dbReference>
<name>A0A6B3BNW0_9ACTN</name>
<dbReference type="PANTHER" id="PTHR30011:SF16">
    <property type="entry name" value="C2H2 FINGER DOMAIN TRANSCRIPTION FACTOR (EUROFUNG)-RELATED"/>
    <property type="match status" value="1"/>
</dbReference>
<accession>A0A6B3BNW0</accession>
<dbReference type="AlphaFoldDB" id="A0A6B3BNW0"/>
<dbReference type="PIRSF" id="PIRSF000337">
    <property type="entry name" value="NTA_MOA"/>
    <property type="match status" value="1"/>
</dbReference>
<keyword evidence="1 6" id="KW-0285">Flavoprotein</keyword>
<feature type="region of interest" description="Disordered" evidence="7">
    <location>
        <begin position="394"/>
        <end position="424"/>
    </location>
</feature>
<keyword evidence="4" id="KW-0503">Monooxygenase</keyword>
<dbReference type="PANTHER" id="PTHR30011">
    <property type="entry name" value="ALKANESULFONATE MONOOXYGENASE-RELATED"/>
    <property type="match status" value="1"/>
</dbReference>
<evidence type="ECO:0000256" key="1">
    <source>
        <dbReference type="ARBA" id="ARBA00022630"/>
    </source>
</evidence>
<evidence type="ECO:0000313" key="9">
    <source>
        <dbReference type="EMBL" id="NEC86025.1"/>
    </source>
</evidence>
<dbReference type="Pfam" id="PF00296">
    <property type="entry name" value="Bac_luciferase"/>
    <property type="match status" value="1"/>
</dbReference>
<feature type="domain" description="Luciferase-like" evidence="8">
    <location>
        <begin position="35"/>
        <end position="309"/>
    </location>
</feature>
<gene>
    <name evidence="9" type="ORF">G3I71_09380</name>
</gene>
<dbReference type="InterPro" id="IPR011251">
    <property type="entry name" value="Luciferase-like_dom"/>
</dbReference>
<dbReference type="EMBL" id="JAAGLU010000006">
    <property type="protein sequence ID" value="NEC86025.1"/>
    <property type="molecule type" value="Genomic_DNA"/>
</dbReference>